<sequence>MNHQQSSSVTNTNNNNNNNNIYEKVREILEFYLSDSNIRRDKYLLNLIKLNNEGYCKTLILNNDKKKIKRIQPFKEELTNHEIKEIDERTIYIEPITNDLSNNTLIESLFLKDKSIFNNNNNNNSNIDSGVVNSSPILHISIPRFPDKTIKGFSFIEFSSKEFAEKMINQIDQFPDQYNNLIAISKLEWLEKKKQFSYLSSKSRYLKINNIPNCIKTILKKDTEMNNNNNNNNPTDNTNNEDDDIKIIDDQTKPILMNKPHLWKFFDNETNISVCFLDYKAGNSEAILKFSTLSDLQYAIDQFQQGEIAMYDNVFHITEFTEKEINSEREKVSSHEVSKLKSNPYRNNNNNSSGDDNHNSADSGGYKKRNNYNNKRNYNNYENKRKRE</sequence>
<feature type="compositionally biased region" description="Low complexity" evidence="1">
    <location>
        <begin position="347"/>
        <end position="364"/>
    </location>
</feature>
<keyword evidence="3" id="KW-1185">Reference proteome</keyword>
<dbReference type="GO" id="GO:0003723">
    <property type="term" value="F:RNA binding"/>
    <property type="evidence" value="ECO:0000318"/>
    <property type="project" value="GO_Central"/>
</dbReference>
<feature type="compositionally biased region" description="Low complexity" evidence="1">
    <location>
        <begin position="371"/>
        <end position="381"/>
    </location>
</feature>
<dbReference type="PANTHER" id="PTHR36911:SF3">
    <property type="entry name" value="GATA ZINC FINGER DOMAIN-CONTAINING PROTEIN 4-RELATED"/>
    <property type="match status" value="1"/>
</dbReference>
<name>F0ZHH7_DICPU</name>
<dbReference type="PANTHER" id="PTHR36911">
    <property type="entry name" value="LIM ZINC-BINDING DOMAIN-CONTAINING PROTEIN-RELATED"/>
    <property type="match status" value="1"/>
</dbReference>
<dbReference type="OMA" id="AITRNEW"/>
<dbReference type="STRING" id="5786.F0ZHH7"/>
<dbReference type="Gene3D" id="3.30.70.330">
    <property type="match status" value="1"/>
</dbReference>
<dbReference type="SUPFAM" id="SSF46785">
    <property type="entry name" value="Winged helix' DNA-binding domain"/>
    <property type="match status" value="1"/>
</dbReference>
<dbReference type="AlphaFoldDB" id="F0ZHH7"/>
<gene>
    <name evidence="2" type="ORF">DICPUDRAFT_150883</name>
</gene>
<dbReference type="InterPro" id="IPR036388">
    <property type="entry name" value="WH-like_DNA-bd_sf"/>
</dbReference>
<dbReference type="InParanoid" id="F0ZHH7"/>
<organism evidence="2 3">
    <name type="scientific">Dictyostelium purpureum</name>
    <name type="common">Slime mold</name>
    <dbReference type="NCBI Taxonomy" id="5786"/>
    <lineage>
        <taxon>Eukaryota</taxon>
        <taxon>Amoebozoa</taxon>
        <taxon>Evosea</taxon>
        <taxon>Eumycetozoa</taxon>
        <taxon>Dictyostelia</taxon>
        <taxon>Dictyosteliales</taxon>
        <taxon>Dictyosteliaceae</taxon>
        <taxon>Dictyostelium</taxon>
    </lineage>
</organism>
<dbReference type="Proteomes" id="UP000001064">
    <property type="component" value="Unassembled WGS sequence"/>
</dbReference>
<dbReference type="InterPro" id="IPR012677">
    <property type="entry name" value="Nucleotide-bd_a/b_plait_sf"/>
</dbReference>
<reference evidence="3" key="1">
    <citation type="journal article" date="2011" name="Genome Biol.">
        <title>Comparative genomics of the social amoebae Dictyostelium discoideum and Dictyostelium purpureum.</title>
        <authorList>
            <consortium name="US DOE Joint Genome Institute (JGI-PGF)"/>
            <person name="Sucgang R."/>
            <person name="Kuo A."/>
            <person name="Tian X."/>
            <person name="Salerno W."/>
            <person name="Parikh A."/>
            <person name="Feasley C.L."/>
            <person name="Dalin E."/>
            <person name="Tu H."/>
            <person name="Huang E."/>
            <person name="Barry K."/>
            <person name="Lindquist E."/>
            <person name="Shapiro H."/>
            <person name="Bruce D."/>
            <person name="Schmutz J."/>
            <person name="Salamov A."/>
            <person name="Fey P."/>
            <person name="Gaudet P."/>
            <person name="Anjard C."/>
            <person name="Babu M.M."/>
            <person name="Basu S."/>
            <person name="Bushmanova Y."/>
            <person name="van der Wel H."/>
            <person name="Katoh-Kurasawa M."/>
            <person name="Dinh C."/>
            <person name="Coutinho P.M."/>
            <person name="Saito T."/>
            <person name="Elias M."/>
            <person name="Schaap P."/>
            <person name="Kay R.R."/>
            <person name="Henrissat B."/>
            <person name="Eichinger L."/>
            <person name="Rivero F."/>
            <person name="Putnam N.H."/>
            <person name="West C.M."/>
            <person name="Loomis W.F."/>
            <person name="Chisholm R.L."/>
            <person name="Shaulsky G."/>
            <person name="Strassmann J.E."/>
            <person name="Queller D.C."/>
            <person name="Kuspa A."/>
            <person name="Grigoriev I.V."/>
        </authorList>
    </citation>
    <scope>NUCLEOTIDE SEQUENCE [LARGE SCALE GENOMIC DNA]</scope>
    <source>
        <strain evidence="3">QSDP1</strain>
    </source>
</reference>
<feature type="region of interest" description="Disordered" evidence="1">
    <location>
        <begin position="224"/>
        <end position="243"/>
    </location>
</feature>
<accession>F0ZHH7</accession>
<proteinExistence type="predicted"/>
<feature type="region of interest" description="Disordered" evidence="1">
    <location>
        <begin position="327"/>
        <end position="388"/>
    </location>
</feature>
<dbReference type="RefSeq" id="XP_003286872.1">
    <property type="nucleotide sequence ID" value="XM_003286824.1"/>
</dbReference>
<dbReference type="Gene3D" id="1.10.10.10">
    <property type="entry name" value="Winged helix-like DNA-binding domain superfamily/Winged helix DNA-binding domain"/>
    <property type="match status" value="1"/>
</dbReference>
<dbReference type="InterPro" id="IPR036390">
    <property type="entry name" value="WH_DNA-bd_sf"/>
</dbReference>
<dbReference type="KEGG" id="dpp:DICPUDRAFT_150883"/>
<evidence type="ECO:0000313" key="2">
    <source>
        <dbReference type="EMBL" id="EGC36634.1"/>
    </source>
</evidence>
<evidence type="ECO:0000256" key="1">
    <source>
        <dbReference type="SAM" id="MobiDB-lite"/>
    </source>
</evidence>
<dbReference type="OrthoDB" id="439993at2759"/>
<feature type="compositionally biased region" description="Low complexity" evidence="1">
    <location>
        <begin position="225"/>
        <end position="238"/>
    </location>
</feature>
<feature type="compositionally biased region" description="Basic and acidic residues" evidence="1">
    <location>
        <begin position="327"/>
        <end position="339"/>
    </location>
</feature>
<dbReference type="VEuPathDB" id="AmoebaDB:DICPUDRAFT_150883"/>
<protein>
    <recommendedName>
        <fullName evidence="4">HTH La-type RNA-binding domain-containing protein</fullName>
    </recommendedName>
</protein>
<dbReference type="EMBL" id="GL871021">
    <property type="protein sequence ID" value="EGC36634.1"/>
    <property type="molecule type" value="Genomic_DNA"/>
</dbReference>
<evidence type="ECO:0000313" key="3">
    <source>
        <dbReference type="Proteomes" id="UP000001064"/>
    </source>
</evidence>
<dbReference type="eggNOG" id="KOG0118">
    <property type="taxonomic scope" value="Eukaryota"/>
</dbReference>
<evidence type="ECO:0008006" key="4">
    <source>
        <dbReference type="Google" id="ProtNLM"/>
    </source>
</evidence>
<dbReference type="GeneID" id="10500269"/>